<accession>A0ABY7BPA3</accession>
<keyword evidence="2" id="KW-1185">Reference proteome</keyword>
<dbReference type="RefSeq" id="WP_241765425.1">
    <property type="nucleotide sequence ID" value="NZ_CP113865.1"/>
</dbReference>
<evidence type="ECO:0000313" key="2">
    <source>
        <dbReference type="Proteomes" id="UP001164909"/>
    </source>
</evidence>
<name>A0ABY7BPA3_9FIRM</name>
<proteinExistence type="predicted"/>
<dbReference type="EMBL" id="CP113865">
    <property type="protein sequence ID" value="WAM33881.1"/>
    <property type="molecule type" value="Genomic_DNA"/>
</dbReference>
<protein>
    <submittedName>
        <fullName evidence="1">Uncharacterized protein</fullName>
    </submittedName>
</protein>
<evidence type="ECO:0000313" key="1">
    <source>
        <dbReference type="EMBL" id="WAM33881.1"/>
    </source>
</evidence>
<sequence>MDRRRELRKEDGIFMRKQKNKDNSFINFPNKESILDFIERKLSDSASIRELMKDDFIRFSSPRDFLYFKFCPGYFGMCPNGKKNKDSMCNAANCWEKKLSTYFPDGFNNDYIFFYNLVKDTITPGICYSCGSNELVLEWQDEGYLAKIGLINFADIAYVKCSKCKKRYMSHADNFAIEFILKLYLAKPGKRLPVKPGQTVVLAKDKVGLEIFIRHLNKLEDIKEVFEKLDPFSVAKEFGELDLNLAVSDFLGDYYNIDYLSEEDSLPDEDFKQNFEDIDIKDLFDDFED</sequence>
<organism evidence="1 2">
    <name type="scientific">Caldicellulosiruptor morganii</name>
    <dbReference type="NCBI Taxonomy" id="1387555"/>
    <lineage>
        <taxon>Bacteria</taxon>
        <taxon>Bacillati</taxon>
        <taxon>Bacillota</taxon>
        <taxon>Bacillota incertae sedis</taxon>
        <taxon>Caldicellulosiruptorales</taxon>
        <taxon>Caldicellulosiruptoraceae</taxon>
        <taxon>Caldicellulosiruptor</taxon>
    </lineage>
</organism>
<reference evidence="1" key="1">
    <citation type="submission" date="2022-12" db="EMBL/GenBank/DDBJ databases">
        <authorList>
            <person name="Bing R.G."/>
            <person name="Willard D.J."/>
            <person name="Manesh M.J.H."/>
            <person name="Laemthong T."/>
            <person name="Crosby J.R."/>
            <person name="Kelly R.M."/>
        </authorList>
    </citation>
    <scope>NUCLEOTIDE SEQUENCE</scope>
    <source>
        <strain evidence="1">DSM 8990</strain>
    </source>
</reference>
<dbReference type="Proteomes" id="UP001164909">
    <property type="component" value="Chromosome"/>
</dbReference>
<gene>
    <name evidence="1" type="ORF">OTK00_000021</name>
</gene>